<comment type="caution">
    <text evidence="1">The sequence shown here is derived from an EMBL/GenBank/DDBJ whole genome shotgun (WGS) entry which is preliminary data.</text>
</comment>
<dbReference type="RefSeq" id="WP_278336141.1">
    <property type="nucleotide sequence ID" value="NZ_LFVU01000005.1"/>
</dbReference>
<dbReference type="EMBL" id="LFVU01000005">
    <property type="protein sequence ID" value="KMT22739.1"/>
    <property type="molecule type" value="Genomic_DNA"/>
</dbReference>
<evidence type="ECO:0000313" key="1">
    <source>
        <dbReference type="EMBL" id="KMT22739.1"/>
    </source>
</evidence>
<keyword evidence="2" id="KW-1185">Reference proteome</keyword>
<proteinExistence type="predicted"/>
<organism evidence="1 2">
    <name type="scientific">Clostridium cylindrosporum DSM 605</name>
    <dbReference type="NCBI Taxonomy" id="1121307"/>
    <lineage>
        <taxon>Bacteria</taxon>
        <taxon>Bacillati</taxon>
        <taxon>Bacillota</taxon>
        <taxon>Clostridia</taxon>
        <taxon>Eubacteriales</taxon>
        <taxon>Clostridiaceae</taxon>
        <taxon>Clostridium</taxon>
    </lineage>
</organism>
<dbReference type="AlphaFoldDB" id="A0A0J8DES7"/>
<evidence type="ECO:0000313" key="2">
    <source>
        <dbReference type="Proteomes" id="UP000036756"/>
    </source>
</evidence>
<name>A0A0J8DES7_CLOCY</name>
<sequence>MIPMYYASYHRTEKKSEKEEIDIIAPCSLIGKVYEVYKDKK</sequence>
<accession>A0A0J8DES7</accession>
<dbReference type="PATRIC" id="fig|1121307.3.peg.190"/>
<gene>
    <name evidence="1" type="ORF">CLCY_11c00730</name>
</gene>
<dbReference type="Proteomes" id="UP000036756">
    <property type="component" value="Unassembled WGS sequence"/>
</dbReference>
<protein>
    <submittedName>
        <fullName evidence="1">Uncharacterized protein</fullName>
    </submittedName>
</protein>
<reference evidence="1 2" key="1">
    <citation type="submission" date="2015-06" db="EMBL/GenBank/DDBJ databases">
        <title>Draft genome sequence of the purine-degrading Clostridium cylindrosporum HC-1 (DSM 605).</title>
        <authorList>
            <person name="Poehlein A."/>
            <person name="Schiel-Bengelsdorf B."/>
            <person name="Bengelsdorf F."/>
            <person name="Daniel R."/>
            <person name="Duerre P."/>
        </authorList>
    </citation>
    <scope>NUCLEOTIDE SEQUENCE [LARGE SCALE GENOMIC DNA]</scope>
    <source>
        <strain evidence="1 2">DSM 605</strain>
    </source>
</reference>